<dbReference type="InterPro" id="IPR018356">
    <property type="entry name" value="Tscrpt_reg_HTH_DeoR_CS"/>
</dbReference>
<keyword evidence="2 5" id="KW-0238">DNA-binding</keyword>
<dbReference type="Proteomes" id="UP001145072">
    <property type="component" value="Unassembled WGS sequence"/>
</dbReference>
<dbReference type="AlphaFoldDB" id="A0A9X3WMC5"/>
<reference evidence="5" key="1">
    <citation type="submission" date="2022-06" db="EMBL/GenBank/DDBJ databases">
        <title>Aquibacillus sp. a new bacterium isolated from soil saline samples.</title>
        <authorList>
            <person name="Galisteo C."/>
            <person name="De La Haba R."/>
            <person name="Sanchez-Porro C."/>
            <person name="Ventosa A."/>
        </authorList>
    </citation>
    <scope>NUCLEOTIDE SEQUENCE</scope>
    <source>
        <strain evidence="5">JCM 12387</strain>
    </source>
</reference>
<evidence type="ECO:0000256" key="2">
    <source>
        <dbReference type="ARBA" id="ARBA00023125"/>
    </source>
</evidence>
<dbReference type="GO" id="GO:0003677">
    <property type="term" value="F:DNA binding"/>
    <property type="evidence" value="ECO:0007669"/>
    <property type="project" value="UniProtKB-KW"/>
</dbReference>
<keyword evidence="3" id="KW-0804">Transcription</keyword>
<dbReference type="PROSITE" id="PS00894">
    <property type="entry name" value="HTH_DEOR_1"/>
    <property type="match status" value="1"/>
</dbReference>
<keyword evidence="1" id="KW-0805">Transcription regulation</keyword>
<dbReference type="SMART" id="SM01134">
    <property type="entry name" value="DeoRC"/>
    <property type="match status" value="1"/>
</dbReference>
<evidence type="ECO:0000259" key="4">
    <source>
        <dbReference type="PROSITE" id="PS51000"/>
    </source>
</evidence>
<evidence type="ECO:0000256" key="3">
    <source>
        <dbReference type="ARBA" id="ARBA00023163"/>
    </source>
</evidence>
<protein>
    <submittedName>
        <fullName evidence="5">DeoR/GlpR family DNA-binding transcription regulator</fullName>
    </submittedName>
</protein>
<sequence length="267" mass="30114">MKRRSEILKLIDQHGKITVENLIQRYDLSEETLRRDLRILDESGYVKRVYGGAVKLEKTTRYLPYEDRLSIQYKEKESIAKESVKLLEDGDSVFIDGRTTCLVFANHIPAHLNLTIVTNSIFVAQNLVAKNGNLKIHLVGGALNKDGLLTGLKLIQDLQGYRFDKAFFSCIGVDSKVTYFGKIDAQQTAMTLSEISSALFLLADSSKIDRSAFLSGLKIEDLDTIITDEHAPLHFINQIRRTPCKIIQANTDSNDTTENVIVLNRHE</sequence>
<evidence type="ECO:0000313" key="5">
    <source>
        <dbReference type="EMBL" id="MDC3419896.1"/>
    </source>
</evidence>
<dbReference type="Gene3D" id="1.10.10.10">
    <property type="entry name" value="Winged helix-like DNA-binding domain superfamily/Winged helix DNA-binding domain"/>
    <property type="match status" value="1"/>
</dbReference>
<keyword evidence="6" id="KW-1185">Reference proteome</keyword>
<dbReference type="EMBL" id="JAMQJZ010000003">
    <property type="protein sequence ID" value="MDC3419896.1"/>
    <property type="molecule type" value="Genomic_DNA"/>
</dbReference>
<dbReference type="SMART" id="SM00420">
    <property type="entry name" value="HTH_DEOR"/>
    <property type="match status" value="1"/>
</dbReference>
<dbReference type="InterPro" id="IPR050313">
    <property type="entry name" value="Carb_Metab_HTH_regulators"/>
</dbReference>
<dbReference type="SUPFAM" id="SSF100950">
    <property type="entry name" value="NagB/RpiA/CoA transferase-like"/>
    <property type="match status" value="1"/>
</dbReference>
<dbReference type="PRINTS" id="PR00037">
    <property type="entry name" value="HTHLACR"/>
</dbReference>
<dbReference type="Pfam" id="PF08220">
    <property type="entry name" value="HTH_DeoR"/>
    <property type="match status" value="1"/>
</dbReference>
<dbReference type="SUPFAM" id="SSF46785">
    <property type="entry name" value="Winged helix' DNA-binding domain"/>
    <property type="match status" value="1"/>
</dbReference>
<comment type="caution">
    <text evidence="5">The sequence shown here is derived from an EMBL/GenBank/DDBJ whole genome shotgun (WGS) entry which is preliminary data.</text>
</comment>
<accession>A0A9X3WMC5</accession>
<dbReference type="InterPro" id="IPR036388">
    <property type="entry name" value="WH-like_DNA-bd_sf"/>
</dbReference>
<organism evidence="5 6">
    <name type="scientific">Aquibacillus koreensis</name>
    <dbReference type="NCBI Taxonomy" id="279446"/>
    <lineage>
        <taxon>Bacteria</taxon>
        <taxon>Bacillati</taxon>
        <taxon>Bacillota</taxon>
        <taxon>Bacilli</taxon>
        <taxon>Bacillales</taxon>
        <taxon>Bacillaceae</taxon>
        <taxon>Aquibacillus</taxon>
    </lineage>
</organism>
<dbReference type="InterPro" id="IPR037171">
    <property type="entry name" value="NagB/RpiA_transferase-like"/>
</dbReference>
<evidence type="ECO:0000256" key="1">
    <source>
        <dbReference type="ARBA" id="ARBA00023015"/>
    </source>
</evidence>
<dbReference type="InterPro" id="IPR001034">
    <property type="entry name" value="DeoR_HTH"/>
</dbReference>
<dbReference type="PANTHER" id="PTHR30363:SF44">
    <property type="entry name" value="AGA OPERON TRANSCRIPTIONAL REPRESSOR-RELATED"/>
    <property type="match status" value="1"/>
</dbReference>
<dbReference type="PANTHER" id="PTHR30363">
    <property type="entry name" value="HTH-TYPE TRANSCRIPTIONAL REGULATOR SRLR-RELATED"/>
    <property type="match status" value="1"/>
</dbReference>
<dbReference type="Gene3D" id="3.40.50.1360">
    <property type="match status" value="1"/>
</dbReference>
<feature type="domain" description="HTH deoR-type" evidence="4">
    <location>
        <begin position="1"/>
        <end position="55"/>
    </location>
</feature>
<proteinExistence type="predicted"/>
<dbReference type="InterPro" id="IPR036390">
    <property type="entry name" value="WH_DNA-bd_sf"/>
</dbReference>
<dbReference type="InterPro" id="IPR014036">
    <property type="entry name" value="DeoR-like_C"/>
</dbReference>
<dbReference type="Pfam" id="PF00455">
    <property type="entry name" value="DeoRC"/>
    <property type="match status" value="1"/>
</dbReference>
<evidence type="ECO:0000313" key="6">
    <source>
        <dbReference type="Proteomes" id="UP001145072"/>
    </source>
</evidence>
<dbReference type="GO" id="GO:0003700">
    <property type="term" value="F:DNA-binding transcription factor activity"/>
    <property type="evidence" value="ECO:0007669"/>
    <property type="project" value="InterPro"/>
</dbReference>
<gene>
    <name evidence="5" type="ORF">NC661_05880</name>
</gene>
<name>A0A9X3WMC5_9BACI</name>
<dbReference type="PROSITE" id="PS51000">
    <property type="entry name" value="HTH_DEOR_2"/>
    <property type="match status" value="1"/>
</dbReference>